<dbReference type="InterPro" id="IPR052719">
    <property type="entry name" value="CvpA-like"/>
</dbReference>
<evidence type="ECO:0000256" key="4">
    <source>
        <dbReference type="ARBA" id="ARBA00023136"/>
    </source>
</evidence>
<accession>A0A328AQI8</accession>
<evidence type="ECO:0000256" key="2">
    <source>
        <dbReference type="ARBA" id="ARBA00022692"/>
    </source>
</evidence>
<evidence type="ECO:0000313" key="7">
    <source>
        <dbReference type="EMBL" id="RAK55178.1"/>
    </source>
</evidence>
<dbReference type="GO" id="GO:0016020">
    <property type="term" value="C:membrane"/>
    <property type="evidence" value="ECO:0007669"/>
    <property type="project" value="UniProtKB-SubCell"/>
</dbReference>
<keyword evidence="4 6" id="KW-0472">Membrane</keyword>
<keyword evidence="2 6" id="KW-0812">Transmembrane</keyword>
<dbReference type="OrthoDB" id="7185709at2"/>
<keyword evidence="3 6" id="KW-1133">Transmembrane helix</keyword>
<evidence type="ECO:0000256" key="1">
    <source>
        <dbReference type="ARBA" id="ARBA00004141"/>
    </source>
</evidence>
<evidence type="ECO:0000256" key="3">
    <source>
        <dbReference type="ARBA" id="ARBA00022989"/>
    </source>
</evidence>
<evidence type="ECO:0000256" key="5">
    <source>
        <dbReference type="SAM" id="MobiDB-lite"/>
    </source>
</evidence>
<name>A0A328AQI8_9CAUL</name>
<comment type="subcellular location">
    <subcellularLocation>
        <location evidence="1">Membrane</location>
        <topology evidence="1">Multi-pass membrane protein</topology>
    </subcellularLocation>
</comment>
<sequence>MTQFDLIVAVLLLISAGVGWLRGAVREVAAMIALVAAAFLAIFGLPSTAPLARHLIHTQWLAATAALIGVFLVTYGLLRLIGAGIAQRVQKTHVLGLLDRTLGLGIGLVRGLVVLGGLYLMFNAATPKDLRPHWITGSATWPVAEHMGGLMTELAPRGLDLAGRLKPAFERAVKDGSRDRNASTGYDARQRGEIDDLVEKSR</sequence>
<organism evidence="7 8">
    <name type="scientific">Phenylobacterium soli</name>
    <dbReference type="NCBI Taxonomy" id="2170551"/>
    <lineage>
        <taxon>Bacteria</taxon>
        <taxon>Pseudomonadati</taxon>
        <taxon>Pseudomonadota</taxon>
        <taxon>Alphaproteobacteria</taxon>
        <taxon>Caulobacterales</taxon>
        <taxon>Caulobacteraceae</taxon>
        <taxon>Phenylobacterium</taxon>
    </lineage>
</organism>
<dbReference type="RefSeq" id="WP_111528926.1">
    <property type="nucleotide sequence ID" value="NZ_JBHRSG010000003.1"/>
</dbReference>
<feature type="transmembrane region" description="Helical" evidence="6">
    <location>
        <begin position="102"/>
        <end position="122"/>
    </location>
</feature>
<dbReference type="InterPro" id="IPR003825">
    <property type="entry name" value="Colicin-V_CvpA"/>
</dbReference>
<comment type="caution">
    <text evidence="7">The sequence shown here is derived from an EMBL/GenBank/DDBJ whole genome shotgun (WGS) entry which is preliminary data.</text>
</comment>
<protein>
    <submittedName>
        <fullName evidence="7">CvpA family protein</fullName>
    </submittedName>
</protein>
<dbReference type="EMBL" id="QFYQ01000001">
    <property type="protein sequence ID" value="RAK55178.1"/>
    <property type="molecule type" value="Genomic_DNA"/>
</dbReference>
<evidence type="ECO:0000256" key="6">
    <source>
        <dbReference type="SAM" id="Phobius"/>
    </source>
</evidence>
<feature type="transmembrane region" description="Helical" evidence="6">
    <location>
        <begin position="6"/>
        <end position="21"/>
    </location>
</feature>
<evidence type="ECO:0000313" key="8">
    <source>
        <dbReference type="Proteomes" id="UP000249254"/>
    </source>
</evidence>
<dbReference type="PANTHER" id="PTHR36926:SF1">
    <property type="entry name" value="COLICIN V PRODUCTION PROTEIN"/>
    <property type="match status" value="1"/>
</dbReference>
<feature type="compositionally biased region" description="Basic and acidic residues" evidence="5">
    <location>
        <begin position="188"/>
        <end position="202"/>
    </location>
</feature>
<dbReference type="GO" id="GO:0009403">
    <property type="term" value="P:toxin biosynthetic process"/>
    <property type="evidence" value="ECO:0007669"/>
    <property type="project" value="InterPro"/>
</dbReference>
<feature type="transmembrane region" description="Helical" evidence="6">
    <location>
        <begin position="60"/>
        <end position="81"/>
    </location>
</feature>
<dbReference type="AlphaFoldDB" id="A0A328AQI8"/>
<dbReference type="Pfam" id="PF02674">
    <property type="entry name" value="Colicin_V"/>
    <property type="match status" value="1"/>
</dbReference>
<proteinExistence type="predicted"/>
<dbReference type="Proteomes" id="UP000249254">
    <property type="component" value="Unassembled WGS sequence"/>
</dbReference>
<reference evidence="8" key="1">
    <citation type="submission" date="2018-05" db="EMBL/GenBank/DDBJ databases">
        <authorList>
            <person name="Li X."/>
        </authorList>
    </citation>
    <scope>NUCLEOTIDE SEQUENCE [LARGE SCALE GENOMIC DNA]</scope>
    <source>
        <strain evidence="8">LX32</strain>
    </source>
</reference>
<keyword evidence="8" id="KW-1185">Reference proteome</keyword>
<feature type="transmembrane region" description="Helical" evidence="6">
    <location>
        <begin position="28"/>
        <end position="48"/>
    </location>
</feature>
<feature type="region of interest" description="Disordered" evidence="5">
    <location>
        <begin position="174"/>
        <end position="202"/>
    </location>
</feature>
<gene>
    <name evidence="7" type="ORF">DJ017_11930</name>
</gene>
<dbReference type="PANTHER" id="PTHR36926">
    <property type="entry name" value="COLICIN V PRODUCTION PROTEIN"/>
    <property type="match status" value="1"/>
</dbReference>